<accession>A0A1U9NHL0</accession>
<evidence type="ECO:0000313" key="9">
    <source>
        <dbReference type="EMBL" id="AQT67234.1"/>
    </source>
</evidence>
<dbReference type="KEGG" id="alus:STSP2_00377"/>
<dbReference type="GO" id="GO:0004560">
    <property type="term" value="F:alpha-L-fucosidase activity"/>
    <property type="evidence" value="ECO:0007669"/>
    <property type="project" value="InterPro"/>
</dbReference>
<organism evidence="9 10">
    <name type="scientific">Anaerohalosphaera lusitana</name>
    <dbReference type="NCBI Taxonomy" id="1936003"/>
    <lineage>
        <taxon>Bacteria</taxon>
        <taxon>Pseudomonadati</taxon>
        <taxon>Planctomycetota</taxon>
        <taxon>Phycisphaerae</taxon>
        <taxon>Sedimentisphaerales</taxon>
        <taxon>Anaerohalosphaeraceae</taxon>
        <taxon>Anaerohalosphaera</taxon>
    </lineage>
</organism>
<proteinExistence type="inferred from homology"/>
<dbReference type="OrthoDB" id="2482121at2"/>
<dbReference type="Gene3D" id="2.115.10.20">
    <property type="entry name" value="Glycosyl hydrolase domain, family 43"/>
    <property type="match status" value="2"/>
</dbReference>
<sequence length="831" mass="93366" precursor="true">MRQFAKLSAFLIILLTATATADEPSLDIRSMIQPVPEHAKLQHDDWYTWGGSVLQGEDDKFHMFYCRWPKSYPFSEGWLQDAEICYAVAGSPAGPFKHVRTILQGRKHDGKPFAWDARSVYNPTVKHFDGKYYLYYTGCVDPETDAKRADRSRLVTHQQIGVVIADSLADLAAGKYERSEKSILSPRTRLGYGLAEDDEFGDPANINPANIVVVNPSVDRRPDGKYIMIFKGWKNTKGFSPVHGVAISDTSTGPFEVQDTKVFAVNKNGRLAMAEDPFIWYHKSHQRFYGIVKDFHGGITGSGKSLALFESDNGIDWRPSEHLLASDLTIEWTNGTTEKAYRLERPQLLLDSTGRPTALYAACQLKPAHSFNIHIPLAKSDSDKTAQPATDMIHEAKQLQDLRFGMFICWSFSTFSGYEWTPGVEDINFFNPTGFDPDQWCEVAKSAGMNYILFLTKHHDGFCLWDTKTTDRKVSNTIALQGVDVLAEVKKACDKHGLKLALYFSEGDWSWSGRKDIHTSAARPETKKAQLRELLTNYGPIEYIWFDHAVGTGGLSHAETSRFVKSLQPRCFVGYNHGKQDGADIRLGERGKPAPLHEATAESIGSSARAEYMKGHTGFLLAEFTYPILEGQGRQNLRGAQWFYSLPENDNYAASPEKIYRDWLGAEKFGNIFSLDVGPDRSGKLREIDVRTLRKVGQYIRGEIELPPEPLDITAASASSEWNDEHSAEKATDANPQTRWGAAPDSRSAWLALELPNPATVSRVVIDEGNWNRIRKFAIEARKDNQWTEIATGTRIGPEKEITFHPVKTDKLRLRIDSATEVPTILEFSIY</sequence>
<dbReference type="Gene3D" id="3.20.20.80">
    <property type="entry name" value="Glycosidases"/>
    <property type="match status" value="1"/>
</dbReference>
<dbReference type="SMART" id="SM00812">
    <property type="entry name" value="Alpha_L_fucos"/>
    <property type="match status" value="1"/>
</dbReference>
<dbReference type="PANTHER" id="PTHR10030:SF37">
    <property type="entry name" value="ALPHA-L-FUCOSIDASE-RELATED"/>
    <property type="match status" value="1"/>
</dbReference>
<dbReference type="InterPro" id="IPR057739">
    <property type="entry name" value="Glyco_hydro_29_N"/>
</dbReference>
<dbReference type="STRING" id="1936003.STSP2_00377"/>
<evidence type="ECO:0000259" key="8">
    <source>
        <dbReference type="PROSITE" id="PS50022"/>
    </source>
</evidence>
<dbReference type="PANTHER" id="PTHR10030">
    <property type="entry name" value="ALPHA-L-FUCOSIDASE"/>
    <property type="match status" value="1"/>
</dbReference>
<feature type="chain" id="PRO_5013002082" description="alpha-L-fucosidase" evidence="7">
    <location>
        <begin position="22"/>
        <end position="831"/>
    </location>
</feature>
<evidence type="ECO:0000313" key="10">
    <source>
        <dbReference type="Proteomes" id="UP000189674"/>
    </source>
</evidence>
<reference evidence="10" key="1">
    <citation type="submission" date="2017-02" db="EMBL/GenBank/DDBJ databases">
        <title>Comparative genomics and description of representatives of a novel lineage of planctomycetes thriving in anoxic sediments.</title>
        <authorList>
            <person name="Spring S."/>
            <person name="Bunk B."/>
            <person name="Sproer C."/>
        </authorList>
    </citation>
    <scope>NUCLEOTIDE SEQUENCE [LARGE SCALE GENOMIC DNA]</scope>
    <source>
        <strain evidence="10">ST-NAGAB-D1</strain>
    </source>
</reference>
<dbReference type="InterPro" id="IPR008979">
    <property type="entry name" value="Galactose-bd-like_sf"/>
</dbReference>
<feature type="signal peptide" evidence="7">
    <location>
        <begin position="1"/>
        <end position="21"/>
    </location>
</feature>
<dbReference type="InterPro" id="IPR000421">
    <property type="entry name" value="FA58C"/>
</dbReference>
<evidence type="ECO:0000256" key="2">
    <source>
        <dbReference type="ARBA" id="ARBA00012662"/>
    </source>
</evidence>
<dbReference type="PROSITE" id="PS50022">
    <property type="entry name" value="FA58C_3"/>
    <property type="match status" value="1"/>
</dbReference>
<dbReference type="InterPro" id="IPR017853">
    <property type="entry name" value="GH"/>
</dbReference>
<dbReference type="AlphaFoldDB" id="A0A1U9NHL0"/>
<dbReference type="EMBL" id="CP019791">
    <property type="protein sequence ID" value="AQT67234.1"/>
    <property type="molecule type" value="Genomic_DNA"/>
</dbReference>
<dbReference type="Proteomes" id="UP000189674">
    <property type="component" value="Chromosome"/>
</dbReference>
<dbReference type="GO" id="GO:0005764">
    <property type="term" value="C:lysosome"/>
    <property type="evidence" value="ECO:0007669"/>
    <property type="project" value="TreeGrafter"/>
</dbReference>
<evidence type="ECO:0000256" key="3">
    <source>
        <dbReference type="ARBA" id="ARBA00022729"/>
    </source>
</evidence>
<keyword evidence="4" id="KW-0378">Hydrolase</keyword>
<dbReference type="EC" id="3.2.1.51" evidence="2"/>
<keyword evidence="5" id="KW-0326">Glycosidase</keyword>
<evidence type="ECO:0000256" key="5">
    <source>
        <dbReference type="ARBA" id="ARBA00023295"/>
    </source>
</evidence>
<evidence type="ECO:0000256" key="6">
    <source>
        <dbReference type="SAM" id="MobiDB-lite"/>
    </source>
</evidence>
<evidence type="ECO:0000256" key="1">
    <source>
        <dbReference type="ARBA" id="ARBA00007951"/>
    </source>
</evidence>
<dbReference type="GO" id="GO:0016139">
    <property type="term" value="P:glycoside catabolic process"/>
    <property type="evidence" value="ECO:0007669"/>
    <property type="project" value="TreeGrafter"/>
</dbReference>
<comment type="similarity">
    <text evidence="1">Belongs to the glycosyl hydrolase 29 family.</text>
</comment>
<name>A0A1U9NHL0_9BACT</name>
<dbReference type="SUPFAM" id="SSF75005">
    <property type="entry name" value="Arabinanase/levansucrase/invertase"/>
    <property type="match status" value="2"/>
</dbReference>
<feature type="region of interest" description="Disordered" evidence="6">
    <location>
        <begin position="717"/>
        <end position="742"/>
    </location>
</feature>
<evidence type="ECO:0000256" key="7">
    <source>
        <dbReference type="SAM" id="SignalP"/>
    </source>
</evidence>
<keyword evidence="10" id="KW-1185">Reference proteome</keyword>
<dbReference type="GO" id="GO:0006004">
    <property type="term" value="P:fucose metabolic process"/>
    <property type="evidence" value="ECO:0007669"/>
    <property type="project" value="TreeGrafter"/>
</dbReference>
<feature type="compositionally biased region" description="Basic and acidic residues" evidence="6">
    <location>
        <begin position="723"/>
        <end position="732"/>
    </location>
</feature>
<dbReference type="Gene3D" id="2.60.120.260">
    <property type="entry name" value="Galactose-binding domain-like"/>
    <property type="match status" value="1"/>
</dbReference>
<feature type="domain" description="F5/8 type C" evidence="8">
    <location>
        <begin position="696"/>
        <end position="831"/>
    </location>
</feature>
<dbReference type="InterPro" id="IPR000933">
    <property type="entry name" value="Glyco_hydro_29"/>
</dbReference>
<dbReference type="SUPFAM" id="SSF49785">
    <property type="entry name" value="Galactose-binding domain-like"/>
    <property type="match status" value="1"/>
</dbReference>
<keyword evidence="3 7" id="KW-0732">Signal</keyword>
<dbReference type="CDD" id="cd08994">
    <property type="entry name" value="GH43_62_32_68_117_130-like"/>
    <property type="match status" value="1"/>
</dbReference>
<dbReference type="RefSeq" id="WP_146659318.1">
    <property type="nucleotide sequence ID" value="NZ_CP019791.1"/>
</dbReference>
<evidence type="ECO:0000256" key="4">
    <source>
        <dbReference type="ARBA" id="ARBA00022801"/>
    </source>
</evidence>
<gene>
    <name evidence="9" type="ORF">STSP2_00377</name>
</gene>
<dbReference type="Pfam" id="PF00754">
    <property type="entry name" value="F5_F8_type_C"/>
    <property type="match status" value="1"/>
</dbReference>
<protein>
    <recommendedName>
        <fullName evidence="2">alpha-L-fucosidase</fullName>
        <ecNumber evidence="2">3.2.1.51</ecNumber>
    </recommendedName>
</protein>
<dbReference type="InterPro" id="IPR023296">
    <property type="entry name" value="Glyco_hydro_beta-prop_sf"/>
</dbReference>
<dbReference type="Pfam" id="PF01120">
    <property type="entry name" value="Alpha_L_fucos"/>
    <property type="match status" value="1"/>
</dbReference>
<dbReference type="SUPFAM" id="SSF51445">
    <property type="entry name" value="(Trans)glycosidases"/>
    <property type="match status" value="1"/>
</dbReference>